<dbReference type="SUPFAM" id="SSF47240">
    <property type="entry name" value="Ferritin-like"/>
    <property type="match status" value="1"/>
</dbReference>
<dbReference type="InterPro" id="IPR009078">
    <property type="entry name" value="Ferritin-like_SF"/>
</dbReference>
<dbReference type="RefSeq" id="WP_175562726.1">
    <property type="nucleotide sequence ID" value="NZ_FQZF01000042.1"/>
</dbReference>
<dbReference type="STRING" id="198092.SAMN02745194_04648"/>
<accession>A0A1M6RDC2</accession>
<dbReference type="InterPro" id="IPR012347">
    <property type="entry name" value="Ferritin-like"/>
</dbReference>
<dbReference type="Gene3D" id="1.20.1260.10">
    <property type="match status" value="1"/>
</dbReference>
<evidence type="ECO:0000313" key="2">
    <source>
        <dbReference type="Proteomes" id="UP000184387"/>
    </source>
</evidence>
<reference evidence="1 2" key="1">
    <citation type="submission" date="2016-11" db="EMBL/GenBank/DDBJ databases">
        <authorList>
            <person name="Jaros S."/>
            <person name="Januszkiewicz K."/>
            <person name="Wedrychowicz H."/>
        </authorList>
    </citation>
    <scope>NUCLEOTIDE SEQUENCE [LARGE SCALE GENOMIC DNA]</scope>
    <source>
        <strain evidence="1 2">DSM 14916</strain>
    </source>
</reference>
<dbReference type="EMBL" id="FQZF01000042">
    <property type="protein sequence ID" value="SHK30348.1"/>
    <property type="molecule type" value="Genomic_DNA"/>
</dbReference>
<proteinExistence type="predicted"/>
<gene>
    <name evidence="1" type="ORF">SAMN02745194_04648</name>
</gene>
<sequence length="49" mass="5372">MFIRTDKLQVEMPLRNEPAPSAAAALNELRGGRFGEPTRLNISTFQGLG</sequence>
<name>A0A1M6RDC2_9PROT</name>
<protein>
    <submittedName>
        <fullName evidence="1">Uncharacterized protein</fullName>
    </submittedName>
</protein>
<evidence type="ECO:0000313" key="1">
    <source>
        <dbReference type="EMBL" id="SHK30348.1"/>
    </source>
</evidence>
<dbReference type="AlphaFoldDB" id="A0A1M6RDC2"/>
<organism evidence="1 2">
    <name type="scientific">Muricoccus roseus</name>
    <dbReference type="NCBI Taxonomy" id="198092"/>
    <lineage>
        <taxon>Bacteria</taxon>
        <taxon>Pseudomonadati</taxon>
        <taxon>Pseudomonadota</taxon>
        <taxon>Alphaproteobacteria</taxon>
        <taxon>Acetobacterales</taxon>
        <taxon>Roseomonadaceae</taxon>
        <taxon>Muricoccus</taxon>
    </lineage>
</organism>
<keyword evidence="2" id="KW-1185">Reference proteome</keyword>
<dbReference type="Proteomes" id="UP000184387">
    <property type="component" value="Unassembled WGS sequence"/>
</dbReference>